<dbReference type="Pfam" id="PF02366">
    <property type="entry name" value="PMT"/>
    <property type="match status" value="1"/>
</dbReference>
<dbReference type="Pfam" id="PF16192">
    <property type="entry name" value="PMT_4TMC"/>
    <property type="match status" value="1"/>
</dbReference>
<keyword evidence="8 10" id="KW-0472">Membrane</keyword>
<dbReference type="GO" id="GO:0004169">
    <property type="term" value="F:dolichyl-phosphate-mannose-protein mannosyltransferase activity"/>
    <property type="evidence" value="ECO:0007669"/>
    <property type="project" value="UniProtKB-UniRule"/>
</dbReference>
<feature type="transmembrane region" description="Helical" evidence="10">
    <location>
        <begin position="498"/>
        <end position="521"/>
    </location>
</feature>
<evidence type="ECO:0000259" key="11">
    <source>
        <dbReference type="Pfam" id="PF02366"/>
    </source>
</evidence>
<feature type="transmembrane region" description="Helical" evidence="10">
    <location>
        <begin position="136"/>
        <end position="158"/>
    </location>
</feature>
<keyword evidence="7 10" id="KW-1133">Transmembrane helix</keyword>
<dbReference type="PANTHER" id="PTHR10050">
    <property type="entry name" value="DOLICHYL-PHOSPHATE-MANNOSE--PROTEIN MANNOSYLTRANSFERASE"/>
    <property type="match status" value="1"/>
</dbReference>
<evidence type="ECO:0000256" key="3">
    <source>
        <dbReference type="ARBA" id="ARBA00007222"/>
    </source>
</evidence>
<keyword evidence="10" id="KW-1003">Cell membrane</keyword>
<dbReference type="GO" id="GO:0012505">
    <property type="term" value="C:endomembrane system"/>
    <property type="evidence" value="ECO:0007669"/>
    <property type="project" value="UniProtKB-SubCell"/>
</dbReference>
<dbReference type="Proteomes" id="UP000516404">
    <property type="component" value="Chromosome"/>
</dbReference>
<comment type="subcellular location">
    <subcellularLocation>
        <location evidence="10">Cell membrane</location>
    </subcellularLocation>
    <subcellularLocation>
        <location evidence="1">Endomembrane system</location>
        <topology evidence="1">Multi-pass membrane protein</topology>
    </subcellularLocation>
</comment>
<evidence type="ECO:0000256" key="5">
    <source>
        <dbReference type="ARBA" id="ARBA00022679"/>
    </source>
</evidence>
<evidence type="ECO:0000259" key="12">
    <source>
        <dbReference type="Pfam" id="PF16192"/>
    </source>
</evidence>
<evidence type="ECO:0000256" key="9">
    <source>
        <dbReference type="ARBA" id="ARBA00093617"/>
    </source>
</evidence>
<comment type="pathway">
    <text evidence="2 10">Protein modification; protein glycosylation.</text>
</comment>
<protein>
    <recommendedName>
        <fullName evidence="9 10">Polyprenol-phosphate-mannose--protein mannosyltransferase</fullName>
        <ecNumber evidence="10">2.4.1.-</ecNumber>
    </recommendedName>
</protein>
<evidence type="ECO:0000313" key="14">
    <source>
        <dbReference type="Proteomes" id="UP000516404"/>
    </source>
</evidence>
<feature type="domain" description="Protein O-mannosyl-transferase C-terminal four TM" evidence="12">
    <location>
        <begin position="349"/>
        <end position="540"/>
    </location>
</feature>
<feature type="transmembrane region" description="Helical" evidence="10">
    <location>
        <begin position="290"/>
        <end position="317"/>
    </location>
</feature>
<evidence type="ECO:0000256" key="7">
    <source>
        <dbReference type="ARBA" id="ARBA00022989"/>
    </source>
</evidence>
<feature type="transmembrane region" description="Helical" evidence="10">
    <location>
        <begin position="164"/>
        <end position="182"/>
    </location>
</feature>
<reference evidence="13 14" key="1">
    <citation type="submission" date="2020-09" db="EMBL/GenBank/DDBJ databases">
        <title>Investigation of environmental microbes.</title>
        <authorList>
            <person name="Ou Y."/>
            <person name="Kang Q."/>
        </authorList>
    </citation>
    <scope>NUCLEOTIDE SEQUENCE [LARGE SCALE GENOMIC DNA]</scope>
    <source>
        <strain evidence="13 14">KJZ-14</strain>
    </source>
</reference>
<proteinExistence type="inferred from homology"/>
<evidence type="ECO:0000256" key="10">
    <source>
        <dbReference type="RuleBase" id="RU367007"/>
    </source>
</evidence>
<evidence type="ECO:0000256" key="8">
    <source>
        <dbReference type="ARBA" id="ARBA00023136"/>
    </source>
</evidence>
<feature type="transmembrane region" description="Helical" evidence="10">
    <location>
        <begin position="463"/>
        <end position="486"/>
    </location>
</feature>
<feature type="transmembrane region" description="Helical" evidence="10">
    <location>
        <begin position="441"/>
        <end position="457"/>
    </location>
</feature>
<dbReference type="EC" id="2.4.1.-" evidence="10"/>
<dbReference type="EMBL" id="CP061539">
    <property type="protein sequence ID" value="QNV37354.1"/>
    <property type="molecule type" value="Genomic_DNA"/>
</dbReference>
<sequence length="541" mass="61332">MSTSTQSPNSQVPRVVSARDAFTEKTLRARLAVADIALPANGWLAPFLVVVLAGVMRFWHLGYPNAVVFDETYYAKDAYSLLHFGYERGWSEGANDSFVAGHPTGILSSAEYVVHPPVGKWMIAFGMMLFGDNNPVGWRFSAALIGTLSVALVAIAAWQLFRSVSVATVAAFLIAIDGHHFVQSRFALLDIFLMFWLLATFVLLLADRTHARRKLASKIAANARENGGIPADSFMKFGPILEFRYWRFAAGITAALAAGVKWNALFFIAIFGILTVLWDMNARRIAGVKNWLLAGIVKDGILAFVYMIICGIFWYVLTWSGWLASSTAYHRNWAQEHPGEGVQWLPAPLRSLWEYHVSAYTFHTGLSSEHTYMSPAWKWLILARPTSYYYESPKNGIDGCTVDSCSSAVLNIGNPLIWWSFIIAAVFALAIMVIRRDWRFTALWIVFAVGYFPWFLYPHRTMFFFYALSFEPYMVLMLAGLLGLILGRRSDSVRRRKIGLWVVGIYLIVALLLSIFFLPIWTAQVIPYEHWRWRMWFDAWI</sequence>
<accession>A0A7H2BCF8</accession>
<feature type="transmembrane region" description="Helical" evidence="10">
    <location>
        <begin position="416"/>
        <end position="434"/>
    </location>
</feature>
<keyword evidence="4 10" id="KW-0328">Glycosyltransferase</keyword>
<dbReference type="AlphaFoldDB" id="A0A7H2BCF8"/>
<keyword evidence="14" id="KW-1185">Reference proteome</keyword>
<feature type="transmembrane region" description="Helical" evidence="10">
    <location>
        <begin position="40"/>
        <end position="59"/>
    </location>
</feature>
<dbReference type="KEGG" id="rter:IDM49_08960"/>
<gene>
    <name evidence="13" type="ORF">IDM49_08960</name>
</gene>
<comment type="similarity">
    <text evidence="3 10">Belongs to the glycosyltransferase 39 family.</text>
</comment>
<comment type="function">
    <text evidence="10">Protein O-mannosyltransferase that catalyzes the transfer of a single mannose residue from a polyprenol phospho-mannosyl lipidic donor to the hydroxyl group of selected serine and threonine residues in acceptor proteins.</text>
</comment>
<keyword evidence="6 10" id="KW-0812">Transmembrane</keyword>
<dbReference type="InterPro" id="IPR003342">
    <property type="entry name" value="ArnT-like_N"/>
</dbReference>
<dbReference type="RefSeq" id="WP_168614714.1">
    <property type="nucleotide sequence ID" value="NZ_BAAAOX010000020.1"/>
</dbReference>
<evidence type="ECO:0000256" key="1">
    <source>
        <dbReference type="ARBA" id="ARBA00004127"/>
    </source>
</evidence>
<dbReference type="GeneID" id="96624370"/>
<name>A0A7H2BCF8_9MICC</name>
<dbReference type="UniPathway" id="UPA00378"/>
<feature type="transmembrane region" description="Helical" evidence="10">
    <location>
        <begin position="245"/>
        <end position="278"/>
    </location>
</feature>
<dbReference type="InterPro" id="IPR027005">
    <property type="entry name" value="PMT-like"/>
</dbReference>
<dbReference type="GO" id="GO:0005886">
    <property type="term" value="C:plasma membrane"/>
    <property type="evidence" value="ECO:0007669"/>
    <property type="project" value="UniProtKB-SubCell"/>
</dbReference>
<dbReference type="InterPro" id="IPR032421">
    <property type="entry name" value="PMT_4TMC"/>
</dbReference>
<feature type="transmembrane region" description="Helical" evidence="10">
    <location>
        <begin position="187"/>
        <end position="206"/>
    </location>
</feature>
<evidence type="ECO:0000256" key="6">
    <source>
        <dbReference type="ARBA" id="ARBA00022692"/>
    </source>
</evidence>
<evidence type="ECO:0000256" key="4">
    <source>
        <dbReference type="ARBA" id="ARBA00022676"/>
    </source>
</evidence>
<evidence type="ECO:0000256" key="2">
    <source>
        <dbReference type="ARBA" id="ARBA00004922"/>
    </source>
</evidence>
<organism evidence="13 14">
    <name type="scientific">Rothia terrae</name>
    <dbReference type="NCBI Taxonomy" id="396015"/>
    <lineage>
        <taxon>Bacteria</taxon>
        <taxon>Bacillati</taxon>
        <taxon>Actinomycetota</taxon>
        <taxon>Actinomycetes</taxon>
        <taxon>Micrococcales</taxon>
        <taxon>Micrococcaceae</taxon>
        <taxon>Rothia</taxon>
    </lineage>
</organism>
<evidence type="ECO:0000313" key="13">
    <source>
        <dbReference type="EMBL" id="QNV37354.1"/>
    </source>
</evidence>
<keyword evidence="5 10" id="KW-0808">Transferase</keyword>
<dbReference type="PANTHER" id="PTHR10050:SF46">
    <property type="entry name" value="PROTEIN O-MANNOSYL-TRANSFERASE 2"/>
    <property type="match status" value="1"/>
</dbReference>
<feature type="domain" description="ArnT-like N-terminal" evidence="11">
    <location>
        <begin position="121"/>
        <end position="206"/>
    </location>
</feature>